<evidence type="ECO:0000256" key="11">
    <source>
        <dbReference type="PIRNR" id="PIRNR006431"/>
    </source>
</evidence>
<evidence type="ECO:0000256" key="1">
    <source>
        <dbReference type="ARBA" id="ARBA00001585"/>
    </source>
</evidence>
<evidence type="ECO:0000256" key="12">
    <source>
        <dbReference type="PIRSR" id="PIRSR006431-1"/>
    </source>
</evidence>
<feature type="active site" evidence="12">
    <location>
        <position position="270"/>
    </location>
</feature>
<keyword evidence="9 11" id="KW-0378">Hydrolase</keyword>
<dbReference type="Proteomes" id="UP000886384">
    <property type="component" value="Unassembled WGS sequence"/>
</dbReference>
<dbReference type="EC" id="3.4.11.5" evidence="4 11"/>
<dbReference type="InterPro" id="IPR000073">
    <property type="entry name" value="AB_hydrolase_1"/>
</dbReference>
<comment type="subcellular location">
    <subcellularLocation>
        <location evidence="2 11">Cytoplasm</location>
    </subcellularLocation>
</comment>
<feature type="domain" description="AB hydrolase-1" evidence="14">
    <location>
        <begin position="41"/>
        <end position="300"/>
    </location>
</feature>
<evidence type="ECO:0000259" key="14">
    <source>
        <dbReference type="Pfam" id="PF00561"/>
    </source>
</evidence>
<dbReference type="AlphaFoldDB" id="A0A7C1VZI8"/>
<dbReference type="InterPro" id="IPR005944">
    <property type="entry name" value="Pro_iminopeptidase"/>
</dbReference>
<dbReference type="Pfam" id="PF00561">
    <property type="entry name" value="Abhydrolase_1"/>
    <property type="match status" value="1"/>
</dbReference>
<dbReference type="InterPro" id="IPR002410">
    <property type="entry name" value="Peptidase_S33"/>
</dbReference>
<name>A0A7C1VZI8_9GAMM</name>
<dbReference type="NCBIfam" id="TIGR01249">
    <property type="entry name" value="pro_imino_pep_1"/>
    <property type="match status" value="1"/>
</dbReference>
<dbReference type="Gene3D" id="3.40.50.1820">
    <property type="entry name" value="alpha/beta hydrolase"/>
    <property type="match status" value="1"/>
</dbReference>
<comment type="similarity">
    <text evidence="3 11 13">Belongs to the peptidase S33 family.</text>
</comment>
<evidence type="ECO:0000256" key="6">
    <source>
        <dbReference type="ARBA" id="ARBA00022438"/>
    </source>
</evidence>
<dbReference type="SUPFAM" id="SSF53474">
    <property type="entry name" value="alpha/beta-Hydrolases"/>
    <property type="match status" value="1"/>
</dbReference>
<gene>
    <name evidence="15" type="primary">pip</name>
    <name evidence="15" type="ORF">ENI26_05550</name>
</gene>
<proteinExistence type="inferred from homology"/>
<evidence type="ECO:0000256" key="3">
    <source>
        <dbReference type="ARBA" id="ARBA00010088"/>
    </source>
</evidence>
<reference evidence="15" key="1">
    <citation type="journal article" date="2020" name="mSystems">
        <title>Genome- and Community-Level Interaction Insights into Carbon Utilization and Element Cycling Functions of Hydrothermarchaeota in Hydrothermal Sediment.</title>
        <authorList>
            <person name="Zhou Z."/>
            <person name="Liu Y."/>
            <person name="Xu W."/>
            <person name="Pan J."/>
            <person name="Luo Z.H."/>
            <person name="Li M."/>
        </authorList>
    </citation>
    <scope>NUCLEOTIDE SEQUENCE [LARGE SCALE GENOMIC DNA]</scope>
    <source>
        <strain evidence="15">HyVt-380</strain>
    </source>
</reference>
<evidence type="ECO:0000256" key="2">
    <source>
        <dbReference type="ARBA" id="ARBA00004496"/>
    </source>
</evidence>
<dbReference type="PANTHER" id="PTHR43722:SF1">
    <property type="entry name" value="PROLINE IMINOPEPTIDASE"/>
    <property type="match status" value="1"/>
</dbReference>
<evidence type="ECO:0000256" key="8">
    <source>
        <dbReference type="ARBA" id="ARBA00022670"/>
    </source>
</evidence>
<evidence type="ECO:0000256" key="4">
    <source>
        <dbReference type="ARBA" id="ARBA00012568"/>
    </source>
</evidence>
<evidence type="ECO:0000256" key="10">
    <source>
        <dbReference type="ARBA" id="ARBA00029605"/>
    </source>
</evidence>
<keyword evidence="7 11" id="KW-0963">Cytoplasm</keyword>
<dbReference type="PIRSF" id="PIRSF006431">
    <property type="entry name" value="Pept_S33"/>
    <property type="match status" value="1"/>
</dbReference>
<feature type="active site" description="Proton donor" evidence="12">
    <location>
        <position position="298"/>
    </location>
</feature>
<keyword evidence="6 11" id="KW-0031">Aminopeptidase</keyword>
<keyword evidence="8 11" id="KW-0645">Protease</keyword>
<protein>
    <recommendedName>
        <fullName evidence="5 11">Proline iminopeptidase</fullName>
        <shortName evidence="11">PIP</shortName>
        <ecNumber evidence="4 11">3.4.11.5</ecNumber>
    </recommendedName>
    <alternativeName>
        <fullName evidence="10 11">Prolyl aminopeptidase</fullName>
    </alternativeName>
</protein>
<dbReference type="GO" id="GO:0006508">
    <property type="term" value="P:proteolysis"/>
    <property type="evidence" value="ECO:0007669"/>
    <property type="project" value="UniProtKB-KW"/>
</dbReference>
<dbReference type="EMBL" id="DRHY01000120">
    <property type="protein sequence ID" value="HEC73824.1"/>
    <property type="molecule type" value="Genomic_DNA"/>
</dbReference>
<comment type="catalytic activity">
    <reaction evidence="1 11 13">
        <text>Release of N-terminal proline from a peptide.</text>
        <dbReference type="EC" id="3.4.11.5"/>
    </reaction>
</comment>
<evidence type="ECO:0000256" key="5">
    <source>
        <dbReference type="ARBA" id="ARBA00021843"/>
    </source>
</evidence>
<organism evidence="15">
    <name type="scientific">Methylophaga aminisulfidivorans</name>
    <dbReference type="NCBI Taxonomy" id="230105"/>
    <lineage>
        <taxon>Bacteria</taxon>
        <taxon>Pseudomonadati</taxon>
        <taxon>Pseudomonadota</taxon>
        <taxon>Gammaproteobacteria</taxon>
        <taxon>Thiotrichales</taxon>
        <taxon>Piscirickettsiaceae</taxon>
        <taxon>Methylophaga</taxon>
    </lineage>
</organism>
<dbReference type="PANTHER" id="PTHR43722">
    <property type="entry name" value="PROLINE IMINOPEPTIDASE"/>
    <property type="match status" value="1"/>
</dbReference>
<evidence type="ECO:0000313" key="15">
    <source>
        <dbReference type="EMBL" id="HEC73824.1"/>
    </source>
</evidence>
<dbReference type="GO" id="GO:0004177">
    <property type="term" value="F:aminopeptidase activity"/>
    <property type="evidence" value="ECO:0007669"/>
    <property type="project" value="UniProtKB-UniRule"/>
</dbReference>
<feature type="active site" description="Nucleophile" evidence="12">
    <location>
        <position position="115"/>
    </location>
</feature>
<evidence type="ECO:0000256" key="7">
    <source>
        <dbReference type="ARBA" id="ARBA00022490"/>
    </source>
</evidence>
<evidence type="ECO:0000256" key="13">
    <source>
        <dbReference type="RuleBase" id="RU003421"/>
    </source>
</evidence>
<dbReference type="GO" id="GO:0005737">
    <property type="term" value="C:cytoplasm"/>
    <property type="evidence" value="ECO:0007669"/>
    <property type="project" value="UniProtKB-SubCell"/>
</dbReference>
<comment type="caution">
    <text evidence="15">The sequence shown here is derived from an EMBL/GenBank/DDBJ whole genome shotgun (WGS) entry which is preliminary data.</text>
</comment>
<dbReference type="PRINTS" id="PR00793">
    <property type="entry name" value="PROAMNOPTASE"/>
</dbReference>
<sequence length="321" mass="36311">MLSLYPEIEPYQTHSFARETLTDGTQHQIYVEECGNPDGIPVLFLHGGPGSGCRPQHRRYFNPEKYRIVLFDQRGCGRSTPSGELRNNTTDFLIADMEFIRQQLNISTWVLFGGSWGSTLALCYAREYKDKVSHMILRGTFLGRKKDVDWVYAAGGASTLFPEAWHQLVMDLSETDRERPLSTYFSHLTSGDENVQLAAAKRLDLWESTIVTLRDHEFIVNDDDTPGPLAHSRIQLHYALNDCFIAPKPILNDIDELRHIPTSIIHGRYDIVCPVQQSWELTQLWPEAALIILPLAGHAAGEPALVDALVRQTNLIVEVTK</sequence>
<dbReference type="InterPro" id="IPR029058">
    <property type="entry name" value="AB_hydrolase_fold"/>
</dbReference>
<accession>A0A7C1VZI8</accession>
<evidence type="ECO:0000256" key="9">
    <source>
        <dbReference type="ARBA" id="ARBA00022801"/>
    </source>
</evidence>